<protein>
    <submittedName>
        <fullName evidence="8">Cell wall-associated NlpC family hydrolase</fullName>
    </submittedName>
</protein>
<dbReference type="InterPro" id="IPR000064">
    <property type="entry name" value="NLP_P60_dom"/>
</dbReference>
<dbReference type="AlphaFoldDB" id="A0A5S5CKK1"/>
<feature type="domain" description="NlpC/P60" evidence="7">
    <location>
        <begin position="271"/>
        <end position="387"/>
    </location>
</feature>
<feature type="compositionally biased region" description="Pro residues" evidence="6">
    <location>
        <begin position="247"/>
        <end position="265"/>
    </location>
</feature>
<dbReference type="InterPro" id="IPR038765">
    <property type="entry name" value="Papain-like_cys_pep_sf"/>
</dbReference>
<dbReference type="GO" id="GO:0006508">
    <property type="term" value="P:proteolysis"/>
    <property type="evidence" value="ECO:0007669"/>
    <property type="project" value="UniProtKB-KW"/>
</dbReference>
<comment type="caution">
    <text evidence="8">The sequence shown here is derived from an EMBL/GenBank/DDBJ whole genome shotgun (WGS) entry which is preliminary data.</text>
</comment>
<feature type="coiled-coil region" evidence="5">
    <location>
        <begin position="58"/>
        <end position="99"/>
    </location>
</feature>
<evidence type="ECO:0000256" key="6">
    <source>
        <dbReference type="SAM" id="MobiDB-lite"/>
    </source>
</evidence>
<dbReference type="PANTHER" id="PTHR47053">
    <property type="entry name" value="MUREIN DD-ENDOPEPTIDASE MEPH-RELATED"/>
    <property type="match status" value="1"/>
</dbReference>
<keyword evidence="2" id="KW-0645">Protease</keyword>
<proteinExistence type="inferred from homology"/>
<dbReference type="EMBL" id="VNHW01000027">
    <property type="protein sequence ID" value="TYP81093.1"/>
    <property type="molecule type" value="Genomic_DNA"/>
</dbReference>
<dbReference type="InterPro" id="IPR051202">
    <property type="entry name" value="Peptidase_C40"/>
</dbReference>
<evidence type="ECO:0000256" key="5">
    <source>
        <dbReference type="SAM" id="Coils"/>
    </source>
</evidence>
<feature type="compositionally biased region" description="Low complexity" evidence="6">
    <location>
        <begin position="217"/>
        <end position="246"/>
    </location>
</feature>
<dbReference type="Gene3D" id="3.90.1720.10">
    <property type="entry name" value="endopeptidase domain like (from Nostoc punctiforme)"/>
    <property type="match status" value="1"/>
</dbReference>
<dbReference type="Pfam" id="PF00877">
    <property type="entry name" value="NLPC_P60"/>
    <property type="match status" value="1"/>
</dbReference>
<evidence type="ECO:0000256" key="1">
    <source>
        <dbReference type="ARBA" id="ARBA00007074"/>
    </source>
</evidence>
<keyword evidence="4" id="KW-0788">Thiol protease</keyword>
<evidence type="ECO:0000256" key="4">
    <source>
        <dbReference type="ARBA" id="ARBA00022807"/>
    </source>
</evidence>
<dbReference type="SUPFAM" id="SSF54001">
    <property type="entry name" value="Cysteine proteinases"/>
    <property type="match status" value="1"/>
</dbReference>
<organism evidence="8 9">
    <name type="scientific">Blastococcus xanthinilyticus</name>
    <dbReference type="NCBI Taxonomy" id="1564164"/>
    <lineage>
        <taxon>Bacteria</taxon>
        <taxon>Bacillati</taxon>
        <taxon>Actinomycetota</taxon>
        <taxon>Actinomycetes</taxon>
        <taxon>Geodermatophilales</taxon>
        <taxon>Geodermatophilaceae</taxon>
        <taxon>Blastococcus</taxon>
    </lineage>
</organism>
<dbReference type="GO" id="GO:0008234">
    <property type="term" value="F:cysteine-type peptidase activity"/>
    <property type="evidence" value="ECO:0007669"/>
    <property type="project" value="UniProtKB-KW"/>
</dbReference>
<dbReference type="PROSITE" id="PS51935">
    <property type="entry name" value="NLPC_P60"/>
    <property type="match status" value="1"/>
</dbReference>
<dbReference type="Proteomes" id="UP000322499">
    <property type="component" value="Unassembled WGS sequence"/>
</dbReference>
<sequence>MASSLTPAQRRLSGRRALVALVAAGGVALTPLPAFADPERPATSQEAAELIAGRAHDLEVLTERFNETREQLKATQQAADLAAEELAAAQAALGQAQDRVRTVARSAYTGDGLGTLEALLTSGSAEDLVDRVGLLDTIAAHNNGVLGDARTAGEDAEQARVAAEQAAADAQAHVERVDAERAQLDEEIAVYQAEYARLTAEEERASRAAAERRAAEEAAQQAAQQAQQQEAAAPQPADDAPAAAPAPAAPAPAAPAPAAPPPPPAVGGGGSGAARTAVDTALAQVGDPYVWAASGPNAFDCSGLMQYAYAAAGISLPHSSRMQSQLGTPVSRSALQPGDLIFFYSPVSHVGMYIGNGQMVHASTSGVPVKVASIDSMPGYNSARRIA</sequence>
<keyword evidence="9" id="KW-1185">Reference proteome</keyword>
<feature type="compositionally biased region" description="Basic and acidic residues" evidence="6">
    <location>
        <begin position="204"/>
        <end position="216"/>
    </location>
</feature>
<evidence type="ECO:0000256" key="3">
    <source>
        <dbReference type="ARBA" id="ARBA00022801"/>
    </source>
</evidence>
<comment type="similarity">
    <text evidence="1">Belongs to the peptidase C40 family.</text>
</comment>
<gene>
    <name evidence="8" type="ORF">BD833_1273</name>
</gene>
<name>A0A5S5CKK1_9ACTN</name>
<keyword evidence="5" id="KW-0175">Coiled coil</keyword>
<evidence type="ECO:0000256" key="2">
    <source>
        <dbReference type="ARBA" id="ARBA00022670"/>
    </source>
</evidence>
<keyword evidence="3 8" id="KW-0378">Hydrolase</keyword>
<dbReference type="RefSeq" id="WP_166535318.1">
    <property type="nucleotide sequence ID" value="NZ_VNHW01000027.1"/>
</dbReference>
<dbReference type="PANTHER" id="PTHR47053:SF1">
    <property type="entry name" value="MUREIN DD-ENDOPEPTIDASE MEPH-RELATED"/>
    <property type="match status" value="1"/>
</dbReference>
<dbReference type="Gene3D" id="6.10.250.3150">
    <property type="match status" value="1"/>
</dbReference>
<accession>A0A5S5CKK1</accession>
<reference evidence="8 9" key="1">
    <citation type="submission" date="2019-07" db="EMBL/GenBank/DDBJ databases">
        <title>Genomic Encyclopedia of Archaeal and Bacterial Type Strains, Phase II (KMG-II): from individual species to whole genera.</title>
        <authorList>
            <person name="Goeker M."/>
        </authorList>
    </citation>
    <scope>NUCLEOTIDE SEQUENCE [LARGE SCALE GENOMIC DNA]</scope>
    <source>
        <strain evidence="8 9">DSM 46842</strain>
    </source>
</reference>
<evidence type="ECO:0000313" key="9">
    <source>
        <dbReference type="Proteomes" id="UP000322499"/>
    </source>
</evidence>
<evidence type="ECO:0000259" key="7">
    <source>
        <dbReference type="PROSITE" id="PS51935"/>
    </source>
</evidence>
<evidence type="ECO:0000313" key="8">
    <source>
        <dbReference type="EMBL" id="TYP81093.1"/>
    </source>
</evidence>
<feature type="region of interest" description="Disordered" evidence="6">
    <location>
        <begin position="204"/>
        <end position="273"/>
    </location>
</feature>